<evidence type="ECO:0000313" key="3">
    <source>
        <dbReference type="EMBL" id="EAS46728.1"/>
    </source>
</evidence>
<dbReference type="HOGENOM" id="CLU_2450364_0_0_6"/>
<evidence type="ECO:0000256" key="2">
    <source>
        <dbReference type="SAM" id="Phobius"/>
    </source>
</evidence>
<dbReference type="Proteomes" id="UP000005555">
    <property type="component" value="Unassembled WGS sequence"/>
</dbReference>
<protein>
    <submittedName>
        <fullName evidence="3">Uncharacterized protein</fullName>
    </submittedName>
</protein>
<organism evidence="3 4">
    <name type="scientific">gamma proteobacterium HTCC2207</name>
    <dbReference type="NCBI Taxonomy" id="314287"/>
    <lineage>
        <taxon>Bacteria</taxon>
        <taxon>Pseudomonadati</taxon>
        <taxon>Pseudomonadota</taxon>
        <taxon>Gammaproteobacteria</taxon>
        <taxon>Cellvibrionales</taxon>
        <taxon>Porticoccaceae</taxon>
        <taxon>SAR92 clade</taxon>
    </lineage>
</organism>
<dbReference type="AlphaFoldDB" id="Q1YR80"/>
<sequence>MSRDEPFDIMRFLHWVTLVLPPALYLYFSEAPFYWWFFLYAAWFTAMCIYVGVDYSVGKLTDLSYTVSQLEAKLESMEDTLNDIRNNQS</sequence>
<feature type="transmembrane region" description="Helical" evidence="2">
    <location>
        <begin position="34"/>
        <end position="53"/>
    </location>
</feature>
<evidence type="ECO:0000256" key="1">
    <source>
        <dbReference type="SAM" id="Coils"/>
    </source>
</evidence>
<comment type="caution">
    <text evidence="3">The sequence shown here is derived from an EMBL/GenBank/DDBJ whole genome shotgun (WGS) entry which is preliminary data.</text>
</comment>
<feature type="coiled-coil region" evidence="1">
    <location>
        <begin position="60"/>
        <end position="87"/>
    </location>
</feature>
<keyword evidence="1" id="KW-0175">Coiled coil</keyword>
<feature type="transmembrane region" description="Helical" evidence="2">
    <location>
        <begin position="12"/>
        <end position="28"/>
    </location>
</feature>
<name>Q1YR80_9GAMM</name>
<keyword evidence="2" id="KW-1133">Transmembrane helix</keyword>
<keyword evidence="2" id="KW-0472">Membrane</keyword>
<reference evidence="3 4" key="1">
    <citation type="submission" date="2006-03" db="EMBL/GenBank/DDBJ databases">
        <authorList>
            <person name="Giovannoni S.J."/>
            <person name="Cho J.-C."/>
            <person name="Ferriera S."/>
            <person name="Johnson J."/>
            <person name="Kravitz S."/>
            <person name="Halpern A."/>
            <person name="Remington K."/>
            <person name="Beeson K."/>
            <person name="Tran B."/>
            <person name="Rogers Y.-H."/>
            <person name="Friedman R."/>
            <person name="Venter J.C."/>
        </authorList>
    </citation>
    <scope>NUCLEOTIDE SEQUENCE [LARGE SCALE GENOMIC DNA]</scope>
    <source>
        <strain evidence="3 4">HTCC2207</strain>
    </source>
</reference>
<gene>
    <name evidence="3" type="ORF">GB2207_03789</name>
</gene>
<proteinExistence type="predicted"/>
<evidence type="ECO:0000313" key="4">
    <source>
        <dbReference type="Proteomes" id="UP000005555"/>
    </source>
</evidence>
<accession>Q1YR80</accession>
<dbReference type="EMBL" id="AAPI01000005">
    <property type="protein sequence ID" value="EAS46728.1"/>
    <property type="molecule type" value="Genomic_DNA"/>
</dbReference>
<keyword evidence="4" id="KW-1185">Reference proteome</keyword>
<keyword evidence="2" id="KW-0812">Transmembrane</keyword>